<dbReference type="Pfam" id="PF19775">
    <property type="entry name" value="DUF6261"/>
    <property type="match status" value="1"/>
</dbReference>
<sequence length="265" mass="28993">MLQQLYFERLPQAEALRYLEQFIRVIRAGGNLSDALSENLTELEGRLQEGKRAFRQATGASQSGRMEELEAERDGLVSGLGKICDGHRMDPDAACKLGAQKLHDNLRLYGGAGTIIRMTVKAETTTINSFLRDWREKPGLAAAVAALGLQRWADHLQTVNTEYDTLSIARGQERASQELQVDYSVKDKLTEARPLYEEVATHLNAGRAAAKRLRQDDRPWLNAIGAANAITEEYSALLAARATQAEKAKAAEAASGTPGTDTPQA</sequence>
<accession>A0A4V2WMZ1</accession>
<proteinExistence type="predicted"/>
<dbReference type="EMBL" id="SKFH01000006">
    <property type="protein sequence ID" value="TCZ73472.1"/>
    <property type="molecule type" value="Genomic_DNA"/>
</dbReference>
<evidence type="ECO:0000313" key="2">
    <source>
        <dbReference type="Proteomes" id="UP000295164"/>
    </source>
</evidence>
<gene>
    <name evidence="1" type="ORF">E0486_05800</name>
</gene>
<dbReference type="RefSeq" id="WP_131851202.1">
    <property type="nucleotide sequence ID" value="NZ_SKFH01000006.1"/>
</dbReference>
<comment type="caution">
    <text evidence="1">The sequence shown here is derived from an EMBL/GenBank/DDBJ whole genome shotgun (WGS) entry which is preliminary data.</text>
</comment>
<dbReference type="AlphaFoldDB" id="A0A4V2WMZ1"/>
<dbReference type="Proteomes" id="UP000295164">
    <property type="component" value="Unassembled WGS sequence"/>
</dbReference>
<keyword evidence="2" id="KW-1185">Reference proteome</keyword>
<dbReference type="OrthoDB" id="1150508at2"/>
<protein>
    <submittedName>
        <fullName evidence="1">Uncharacterized protein</fullName>
    </submittedName>
</protein>
<evidence type="ECO:0000313" key="1">
    <source>
        <dbReference type="EMBL" id="TCZ73472.1"/>
    </source>
</evidence>
<organism evidence="1 2">
    <name type="scientific">Flaviaesturariibacter aridisoli</name>
    <dbReference type="NCBI Taxonomy" id="2545761"/>
    <lineage>
        <taxon>Bacteria</taxon>
        <taxon>Pseudomonadati</taxon>
        <taxon>Bacteroidota</taxon>
        <taxon>Chitinophagia</taxon>
        <taxon>Chitinophagales</taxon>
        <taxon>Chitinophagaceae</taxon>
        <taxon>Flaviaestuariibacter</taxon>
    </lineage>
</organism>
<name>A0A4V2WMZ1_9BACT</name>
<dbReference type="InterPro" id="IPR046228">
    <property type="entry name" value="DUF6261"/>
</dbReference>
<reference evidence="1 2" key="1">
    <citation type="submission" date="2019-03" db="EMBL/GenBank/DDBJ databases">
        <authorList>
            <person name="Kim M.K.M."/>
        </authorList>
    </citation>
    <scope>NUCLEOTIDE SEQUENCE [LARGE SCALE GENOMIC DNA]</scope>
    <source>
        <strain evidence="1 2">17J68-15</strain>
    </source>
</reference>